<organism evidence="4 5">
    <name type="scientific">Microlunatus ginsengisoli</name>
    <dbReference type="NCBI Taxonomy" id="363863"/>
    <lineage>
        <taxon>Bacteria</taxon>
        <taxon>Bacillati</taxon>
        <taxon>Actinomycetota</taxon>
        <taxon>Actinomycetes</taxon>
        <taxon>Propionibacteriales</taxon>
        <taxon>Propionibacteriaceae</taxon>
        <taxon>Microlunatus</taxon>
    </lineage>
</organism>
<keyword evidence="2" id="KW-1133">Transmembrane helix</keyword>
<evidence type="ECO:0000256" key="2">
    <source>
        <dbReference type="SAM" id="Phobius"/>
    </source>
</evidence>
<dbReference type="InterPro" id="IPR012551">
    <property type="entry name" value="DUF1707_SHOCT-like"/>
</dbReference>
<dbReference type="EMBL" id="BAABAB010000026">
    <property type="protein sequence ID" value="GAA3630289.1"/>
    <property type="molecule type" value="Genomic_DNA"/>
</dbReference>
<reference evidence="5" key="1">
    <citation type="journal article" date="2019" name="Int. J. Syst. Evol. Microbiol.">
        <title>The Global Catalogue of Microorganisms (GCM) 10K type strain sequencing project: providing services to taxonomists for standard genome sequencing and annotation.</title>
        <authorList>
            <consortium name="The Broad Institute Genomics Platform"/>
            <consortium name="The Broad Institute Genome Sequencing Center for Infectious Disease"/>
            <person name="Wu L."/>
            <person name="Ma J."/>
        </authorList>
    </citation>
    <scope>NUCLEOTIDE SEQUENCE [LARGE SCALE GENOMIC DNA]</scope>
    <source>
        <strain evidence="5">JCM 16929</strain>
    </source>
</reference>
<accession>A0ABP7AE16</accession>
<sequence>MTGYSGNSPSWGRPDPRSGIPPWMWPVVIDARQREVTPATPVRIGDAERDEAVSALGDHFAAGRLTREELDERIDQAVQAKFSTDLEPLFADLPKAEREPARTGPRPGRPRQGSPLFLILPLMVIGLVLTALALGTPQILWGLVWIAILGRFWGGRWGGGRGPHGPYAHRPGPPAHYR</sequence>
<evidence type="ECO:0000259" key="3">
    <source>
        <dbReference type="Pfam" id="PF08044"/>
    </source>
</evidence>
<feature type="domain" description="DUF1707" evidence="3">
    <location>
        <begin position="42"/>
        <end position="94"/>
    </location>
</feature>
<proteinExistence type="predicted"/>
<evidence type="ECO:0000256" key="1">
    <source>
        <dbReference type="SAM" id="MobiDB-lite"/>
    </source>
</evidence>
<evidence type="ECO:0000313" key="5">
    <source>
        <dbReference type="Proteomes" id="UP001501490"/>
    </source>
</evidence>
<comment type="caution">
    <text evidence="4">The sequence shown here is derived from an EMBL/GenBank/DDBJ whole genome shotgun (WGS) entry which is preliminary data.</text>
</comment>
<protein>
    <recommendedName>
        <fullName evidence="3">DUF1707 domain-containing protein</fullName>
    </recommendedName>
</protein>
<keyword evidence="2" id="KW-0812">Transmembrane</keyword>
<feature type="compositionally biased region" description="Polar residues" evidence="1">
    <location>
        <begin position="1"/>
        <end position="10"/>
    </location>
</feature>
<keyword evidence="2" id="KW-0472">Membrane</keyword>
<dbReference type="Pfam" id="PF08044">
    <property type="entry name" value="DUF1707"/>
    <property type="match status" value="1"/>
</dbReference>
<keyword evidence="5" id="KW-1185">Reference proteome</keyword>
<gene>
    <name evidence="4" type="ORF">GCM10022236_35930</name>
</gene>
<name>A0ABP7AE16_9ACTN</name>
<feature type="region of interest" description="Disordered" evidence="1">
    <location>
        <begin position="1"/>
        <end position="22"/>
    </location>
</feature>
<dbReference type="RefSeq" id="WP_344807099.1">
    <property type="nucleotide sequence ID" value="NZ_BAABAB010000026.1"/>
</dbReference>
<evidence type="ECO:0000313" key="4">
    <source>
        <dbReference type="EMBL" id="GAA3630289.1"/>
    </source>
</evidence>
<dbReference type="Proteomes" id="UP001501490">
    <property type="component" value="Unassembled WGS sequence"/>
</dbReference>
<feature type="transmembrane region" description="Helical" evidence="2">
    <location>
        <begin position="116"/>
        <end position="133"/>
    </location>
</feature>